<dbReference type="OrthoDB" id="6252874at2759"/>
<dbReference type="EMBL" id="UYSU01037314">
    <property type="protein sequence ID" value="VDL98878.1"/>
    <property type="molecule type" value="Genomic_DNA"/>
</dbReference>
<evidence type="ECO:0000313" key="1">
    <source>
        <dbReference type="EMBL" id="VDL98878.1"/>
    </source>
</evidence>
<accession>A0A183T7P5</accession>
<keyword evidence="2" id="KW-1185">Reference proteome</keyword>
<evidence type="ECO:0000313" key="3">
    <source>
        <dbReference type="WBParaSite" id="SSLN_0001296301-mRNA-1"/>
    </source>
</evidence>
<reference evidence="3" key="1">
    <citation type="submission" date="2016-06" db="UniProtKB">
        <authorList>
            <consortium name="WormBaseParasite"/>
        </authorList>
    </citation>
    <scope>IDENTIFICATION</scope>
</reference>
<dbReference type="Proteomes" id="UP000275846">
    <property type="component" value="Unassembled WGS sequence"/>
</dbReference>
<protein>
    <submittedName>
        <fullName evidence="3">Reverse transcriptase domain-containing protein</fullName>
    </submittedName>
</protein>
<reference evidence="1 2" key="2">
    <citation type="submission" date="2018-11" db="EMBL/GenBank/DDBJ databases">
        <authorList>
            <consortium name="Pathogen Informatics"/>
        </authorList>
    </citation>
    <scope>NUCLEOTIDE SEQUENCE [LARGE SCALE GENOMIC DNA]</scope>
    <source>
        <strain evidence="1 2">NST_G2</strain>
    </source>
</reference>
<evidence type="ECO:0000313" key="2">
    <source>
        <dbReference type="Proteomes" id="UP000275846"/>
    </source>
</evidence>
<dbReference type="WBParaSite" id="SSLN_0001296301-mRNA-1">
    <property type="protein sequence ID" value="SSLN_0001296301-mRNA-1"/>
    <property type="gene ID" value="SSLN_0001296301"/>
</dbReference>
<dbReference type="AlphaFoldDB" id="A0A183T7P5"/>
<dbReference type="PANTHER" id="PTHR47027:SF26">
    <property type="entry name" value="REVERSE TRANSCRIPTASE DOMAIN-CONTAINING PROTEIN"/>
    <property type="match status" value="1"/>
</dbReference>
<name>A0A183T7P5_SCHSO</name>
<organism evidence="3">
    <name type="scientific">Schistocephalus solidus</name>
    <name type="common">Tapeworm</name>
    <dbReference type="NCBI Taxonomy" id="70667"/>
    <lineage>
        <taxon>Eukaryota</taxon>
        <taxon>Metazoa</taxon>
        <taxon>Spiralia</taxon>
        <taxon>Lophotrochozoa</taxon>
        <taxon>Platyhelminthes</taxon>
        <taxon>Cestoda</taxon>
        <taxon>Eucestoda</taxon>
        <taxon>Diphyllobothriidea</taxon>
        <taxon>Diphyllobothriidae</taxon>
        <taxon>Schistocephalus</taxon>
    </lineage>
</organism>
<proteinExistence type="predicted"/>
<gene>
    <name evidence="1" type="ORF">SSLN_LOCUS12493</name>
</gene>
<dbReference type="PANTHER" id="PTHR47027">
    <property type="entry name" value="REVERSE TRANSCRIPTASE DOMAIN-CONTAINING PROTEIN"/>
    <property type="match status" value="1"/>
</dbReference>
<sequence length="134" mass="14892">MRVSRATVHALIFADYGTINTVMEEDIQWSMDFFATGCDDFGIIISTGKLVVMQQPTPSGQNIAPRIKVNGAQLKNVENFAYLGNPLTRNTIIDDELAQRDSEASQVIGRLLASMWSHHGIHMNIKLKIYKAAV</sequence>